<organism evidence="1">
    <name type="scientific">uncultured Caudovirales phage</name>
    <dbReference type="NCBI Taxonomy" id="2100421"/>
    <lineage>
        <taxon>Viruses</taxon>
        <taxon>Duplodnaviria</taxon>
        <taxon>Heunggongvirae</taxon>
        <taxon>Uroviricota</taxon>
        <taxon>Caudoviricetes</taxon>
        <taxon>Peduoviridae</taxon>
        <taxon>Maltschvirus</taxon>
        <taxon>Maltschvirus maltsch</taxon>
    </lineage>
</organism>
<sequence length="86" mass="9809">MKTDLIIALGVVLNAVSIALVTKRLDRQNETIKAICLWNLEVMAKHNDLVDTTRKMEGTTLRLVQRVELLEERQTAPAKNEGRQWP</sequence>
<reference evidence="1" key="1">
    <citation type="submission" date="2020-05" db="EMBL/GenBank/DDBJ databases">
        <authorList>
            <person name="Chiriac C."/>
            <person name="Salcher M."/>
            <person name="Ghai R."/>
            <person name="Kavagutti S V."/>
        </authorList>
    </citation>
    <scope>NUCLEOTIDE SEQUENCE</scope>
</reference>
<evidence type="ECO:0000313" key="1">
    <source>
        <dbReference type="EMBL" id="CAB5218842.1"/>
    </source>
</evidence>
<proteinExistence type="predicted"/>
<name>A0A6J7WQ60_9CAUD</name>
<accession>A0A6J7WQ60</accession>
<dbReference type="EMBL" id="LR798274">
    <property type="protein sequence ID" value="CAB5218842.1"/>
    <property type="molecule type" value="Genomic_DNA"/>
</dbReference>
<protein>
    <submittedName>
        <fullName evidence="1">Uncharacterized protein</fullName>
    </submittedName>
</protein>
<gene>
    <name evidence="1" type="ORF">UFOVP227_2</name>
</gene>